<dbReference type="SUPFAM" id="SSF81383">
    <property type="entry name" value="F-box domain"/>
    <property type="match status" value="1"/>
</dbReference>
<dbReference type="CDD" id="cd09917">
    <property type="entry name" value="F-box_SF"/>
    <property type="match status" value="1"/>
</dbReference>
<sequence length="349" mass="39058">MGSVSVQREPGSPVLFTKTTPPVQAHATFKPAMGLPIELWYHIISFLPRDPSALRSCSQTCRVLRRPALLMIRNLISYFIDPATYDDVNYLVREIHDMPTMSGCVRRFMIQPNLSSTETTTSPTSPPVALSVIPHLLARKVSRLSVLEISTNLLSPTHLHASSWTLYGRSFTGITWIKLNAIVFPSFRDFASLISSFPSLSVLLLNNLSISNKVIPLSISRCPRKRDLKLRHLEIYNFATLDGDWFSTAFIAWFLRKGGQVSRMLAVDSSVLGSPAGDLLLLSVREPLQSLRMDLPMTPKPRSLKNQRELIGCVGEQTELVLYLMLVVDDVGKISQMPSVEDFPRFSKS</sequence>
<accession>A0AAD5YI35</accession>
<evidence type="ECO:0008006" key="3">
    <source>
        <dbReference type="Google" id="ProtNLM"/>
    </source>
</evidence>
<reference evidence="1" key="1">
    <citation type="submission" date="2022-07" db="EMBL/GenBank/DDBJ databases">
        <title>Genome Sequence of Physisporinus lineatus.</title>
        <authorList>
            <person name="Buettner E."/>
        </authorList>
    </citation>
    <scope>NUCLEOTIDE SEQUENCE</scope>
    <source>
        <strain evidence="1">VT162</strain>
    </source>
</reference>
<comment type="caution">
    <text evidence="1">The sequence shown here is derived from an EMBL/GenBank/DDBJ whole genome shotgun (WGS) entry which is preliminary data.</text>
</comment>
<dbReference type="EMBL" id="JANAWD010000128">
    <property type="protein sequence ID" value="KAJ3486206.1"/>
    <property type="molecule type" value="Genomic_DNA"/>
</dbReference>
<dbReference type="SUPFAM" id="SSF52047">
    <property type="entry name" value="RNI-like"/>
    <property type="match status" value="1"/>
</dbReference>
<keyword evidence="2" id="KW-1185">Reference proteome</keyword>
<dbReference type="InterPro" id="IPR032675">
    <property type="entry name" value="LRR_dom_sf"/>
</dbReference>
<dbReference type="Gene3D" id="3.80.10.10">
    <property type="entry name" value="Ribonuclease Inhibitor"/>
    <property type="match status" value="1"/>
</dbReference>
<evidence type="ECO:0000313" key="1">
    <source>
        <dbReference type="EMBL" id="KAJ3486206.1"/>
    </source>
</evidence>
<gene>
    <name evidence="1" type="ORF">NLI96_g4400</name>
</gene>
<dbReference type="Proteomes" id="UP001212997">
    <property type="component" value="Unassembled WGS sequence"/>
</dbReference>
<organism evidence="1 2">
    <name type="scientific">Meripilus lineatus</name>
    <dbReference type="NCBI Taxonomy" id="2056292"/>
    <lineage>
        <taxon>Eukaryota</taxon>
        <taxon>Fungi</taxon>
        <taxon>Dikarya</taxon>
        <taxon>Basidiomycota</taxon>
        <taxon>Agaricomycotina</taxon>
        <taxon>Agaricomycetes</taxon>
        <taxon>Polyporales</taxon>
        <taxon>Meripilaceae</taxon>
        <taxon>Meripilus</taxon>
    </lineage>
</organism>
<proteinExistence type="predicted"/>
<dbReference type="AlphaFoldDB" id="A0AAD5YI35"/>
<name>A0AAD5YI35_9APHY</name>
<evidence type="ECO:0000313" key="2">
    <source>
        <dbReference type="Proteomes" id="UP001212997"/>
    </source>
</evidence>
<dbReference type="InterPro" id="IPR036047">
    <property type="entry name" value="F-box-like_dom_sf"/>
</dbReference>
<protein>
    <recommendedName>
        <fullName evidence="3">F-box domain-containing protein</fullName>
    </recommendedName>
</protein>